<dbReference type="Proteomes" id="UP001154078">
    <property type="component" value="Chromosome 1"/>
</dbReference>
<keyword evidence="2" id="KW-1185">Reference proteome</keyword>
<dbReference type="PANTHER" id="PTHR34153">
    <property type="entry name" value="SI:CH211-262H13.3-RELATED-RELATED"/>
    <property type="match status" value="1"/>
</dbReference>
<accession>A0A9P0ASV0</accession>
<protein>
    <recommendedName>
        <fullName evidence="3">DUF4806 domain-containing protein</fullName>
    </recommendedName>
</protein>
<dbReference type="PANTHER" id="PTHR34153:SF2">
    <property type="entry name" value="SI:CH211-262H13.3-RELATED"/>
    <property type="match status" value="1"/>
</dbReference>
<name>A0A9P0ASV0_BRAAE</name>
<evidence type="ECO:0000313" key="1">
    <source>
        <dbReference type="EMBL" id="CAH0547422.1"/>
    </source>
</evidence>
<reference evidence="1" key="1">
    <citation type="submission" date="2021-12" db="EMBL/GenBank/DDBJ databases">
        <authorList>
            <person name="King R."/>
        </authorList>
    </citation>
    <scope>NUCLEOTIDE SEQUENCE</scope>
</reference>
<proteinExistence type="predicted"/>
<dbReference type="OrthoDB" id="6762126at2759"/>
<evidence type="ECO:0000313" key="2">
    <source>
        <dbReference type="Proteomes" id="UP001154078"/>
    </source>
</evidence>
<gene>
    <name evidence="1" type="ORF">MELIAE_LOCUS1414</name>
</gene>
<dbReference type="AlphaFoldDB" id="A0A9P0ASV0"/>
<dbReference type="EMBL" id="OV121132">
    <property type="protein sequence ID" value="CAH0547422.1"/>
    <property type="molecule type" value="Genomic_DNA"/>
</dbReference>
<sequence length="164" mass="18601">MFERVLEDLQILKSDVKNLLKLANLEKITNIENIGEQLSFSTYDELINFNEKLVDVKYFSKTQYTLSLLGGRDLNDTTKRILSIIINHQLALKINWIGANEKGSIRKLVNLLKLIYGAIRKNAVCCNATNTEINMAIKTWVKNAPDRAGGRSGRRKLNLKGYCA</sequence>
<evidence type="ECO:0008006" key="3">
    <source>
        <dbReference type="Google" id="ProtNLM"/>
    </source>
</evidence>
<organism evidence="1 2">
    <name type="scientific">Brassicogethes aeneus</name>
    <name type="common">Rape pollen beetle</name>
    <name type="synonym">Meligethes aeneus</name>
    <dbReference type="NCBI Taxonomy" id="1431903"/>
    <lineage>
        <taxon>Eukaryota</taxon>
        <taxon>Metazoa</taxon>
        <taxon>Ecdysozoa</taxon>
        <taxon>Arthropoda</taxon>
        <taxon>Hexapoda</taxon>
        <taxon>Insecta</taxon>
        <taxon>Pterygota</taxon>
        <taxon>Neoptera</taxon>
        <taxon>Endopterygota</taxon>
        <taxon>Coleoptera</taxon>
        <taxon>Polyphaga</taxon>
        <taxon>Cucujiformia</taxon>
        <taxon>Nitidulidae</taxon>
        <taxon>Meligethinae</taxon>
        <taxon>Brassicogethes</taxon>
    </lineage>
</organism>